<reference evidence="11" key="1">
    <citation type="submission" date="2015-07" db="EMBL/GenBank/DDBJ databases">
        <title>Complete Genome of Thermincola ferriacetica strain Z-0001T.</title>
        <authorList>
            <person name="Lusk B."/>
            <person name="Badalamenti J.P."/>
            <person name="Parameswaran P."/>
            <person name="Bond D.R."/>
            <person name="Torres C.I."/>
        </authorList>
    </citation>
    <scope>NUCLEOTIDE SEQUENCE [LARGE SCALE GENOMIC DNA]</scope>
    <source>
        <strain evidence="11">Z-0001</strain>
    </source>
</reference>
<sequence length="301" mass="34011">METENIKTAADLKLFGEGSTIYLADYHVHPNYSIDADDYSIENYCEKALEIGLKEICFTTHFECDPQRAHLDWLVRCRGTLAPMTGNWLDSYFEEIVRAQDKYAPMGLKVKNGLEVGYDLGLEDAIARVLRYPFDFVIGSVHCVDHVAISSARESYNYFPGKQLTDVVRKYFTTLLEGVKTGLFDVVGHMDLYRRHGLKFFGIDVENAHEGLVEPVLEEMAKRNIGMEINTSSLKHGQNEFYPGKKILLLAKEFGVSVYTTGSDSHRISELGRGIKEAVLLLEGMGLKLSTFERRCSSIIE</sequence>
<dbReference type="InterPro" id="IPR010140">
    <property type="entry name" value="Histidinol_P_phosphatase_HisJ"/>
</dbReference>
<evidence type="ECO:0000256" key="8">
    <source>
        <dbReference type="RuleBase" id="RU366003"/>
    </source>
</evidence>
<dbReference type="InterPro" id="IPR016195">
    <property type="entry name" value="Pol/histidinol_Pase-like"/>
</dbReference>
<evidence type="ECO:0000313" key="11">
    <source>
        <dbReference type="Proteomes" id="UP000037175"/>
    </source>
</evidence>
<comment type="pathway">
    <text evidence="1 8">Amino-acid biosynthesis; L-histidine biosynthesis; L-histidine from 5-phospho-alpha-D-ribose 1-diphosphate: step 8/9.</text>
</comment>
<dbReference type="EC" id="3.1.3.15" evidence="3 8"/>
<name>A0A0L6W645_9FIRM</name>
<dbReference type="UniPathway" id="UPA00031">
    <property type="reaction ID" value="UER00013"/>
</dbReference>
<comment type="similarity">
    <text evidence="2 8">Belongs to the PHP hydrolase family. HisK subfamily.</text>
</comment>
<dbReference type="Proteomes" id="UP000037175">
    <property type="component" value="Unassembled WGS sequence"/>
</dbReference>
<evidence type="ECO:0000256" key="5">
    <source>
        <dbReference type="ARBA" id="ARBA00022801"/>
    </source>
</evidence>
<gene>
    <name evidence="10" type="ORF">Tfer_0603</name>
</gene>
<evidence type="ECO:0000256" key="7">
    <source>
        <dbReference type="ARBA" id="ARBA00049158"/>
    </source>
</evidence>
<protein>
    <recommendedName>
        <fullName evidence="3 8">Histidinol-phosphatase</fullName>
        <shortName evidence="8">HolPase</shortName>
        <ecNumber evidence="3 8">3.1.3.15</ecNumber>
    </recommendedName>
</protein>
<evidence type="ECO:0000256" key="4">
    <source>
        <dbReference type="ARBA" id="ARBA00022605"/>
    </source>
</evidence>
<comment type="caution">
    <text evidence="10">The sequence shown here is derived from an EMBL/GenBank/DDBJ whole genome shotgun (WGS) entry which is preliminary data.</text>
</comment>
<evidence type="ECO:0000256" key="3">
    <source>
        <dbReference type="ARBA" id="ARBA00013085"/>
    </source>
</evidence>
<dbReference type="GO" id="GO:0005737">
    <property type="term" value="C:cytoplasm"/>
    <property type="evidence" value="ECO:0007669"/>
    <property type="project" value="TreeGrafter"/>
</dbReference>
<dbReference type="GO" id="GO:0004401">
    <property type="term" value="F:histidinol-phosphatase activity"/>
    <property type="evidence" value="ECO:0007669"/>
    <property type="project" value="UniProtKB-UniRule"/>
</dbReference>
<dbReference type="SUPFAM" id="SSF89550">
    <property type="entry name" value="PHP domain-like"/>
    <property type="match status" value="1"/>
</dbReference>
<dbReference type="AlphaFoldDB" id="A0A0L6W645"/>
<evidence type="ECO:0000259" key="9">
    <source>
        <dbReference type="Pfam" id="PF02811"/>
    </source>
</evidence>
<evidence type="ECO:0000256" key="6">
    <source>
        <dbReference type="ARBA" id="ARBA00023102"/>
    </source>
</evidence>
<comment type="catalytic activity">
    <reaction evidence="7 8">
        <text>L-histidinol phosphate + H2O = L-histidinol + phosphate</text>
        <dbReference type="Rhea" id="RHEA:14465"/>
        <dbReference type="ChEBI" id="CHEBI:15377"/>
        <dbReference type="ChEBI" id="CHEBI:43474"/>
        <dbReference type="ChEBI" id="CHEBI:57699"/>
        <dbReference type="ChEBI" id="CHEBI:57980"/>
        <dbReference type="EC" id="3.1.3.15"/>
    </reaction>
</comment>
<organism evidence="10 11">
    <name type="scientific">Thermincola ferriacetica</name>
    <dbReference type="NCBI Taxonomy" id="281456"/>
    <lineage>
        <taxon>Bacteria</taxon>
        <taxon>Bacillati</taxon>
        <taxon>Bacillota</taxon>
        <taxon>Clostridia</taxon>
        <taxon>Eubacteriales</taxon>
        <taxon>Thermincolaceae</taxon>
        <taxon>Thermincola</taxon>
    </lineage>
</organism>
<dbReference type="PANTHER" id="PTHR21039:SF0">
    <property type="entry name" value="HISTIDINOL-PHOSPHATASE"/>
    <property type="match status" value="1"/>
</dbReference>
<dbReference type="Pfam" id="PF02811">
    <property type="entry name" value="PHP"/>
    <property type="match status" value="1"/>
</dbReference>
<proteinExistence type="inferred from homology"/>
<keyword evidence="6 8" id="KW-0368">Histidine biosynthesis</keyword>
<keyword evidence="5 8" id="KW-0378">Hydrolase</keyword>
<accession>A0A0L6W645</accession>
<dbReference type="NCBIfam" id="TIGR01856">
    <property type="entry name" value="hisJ_fam"/>
    <property type="match status" value="1"/>
</dbReference>
<dbReference type="GO" id="GO:0000105">
    <property type="term" value="P:L-histidine biosynthetic process"/>
    <property type="evidence" value="ECO:0007669"/>
    <property type="project" value="UniProtKB-UniRule"/>
</dbReference>
<dbReference type="InterPro" id="IPR004013">
    <property type="entry name" value="PHP_dom"/>
</dbReference>
<dbReference type="RefSeq" id="WP_083436739.1">
    <property type="nucleotide sequence ID" value="NZ_LGTE01000002.1"/>
</dbReference>
<keyword evidence="11" id="KW-1185">Reference proteome</keyword>
<evidence type="ECO:0000256" key="2">
    <source>
        <dbReference type="ARBA" id="ARBA00009152"/>
    </source>
</evidence>
<dbReference type="CDD" id="cd12110">
    <property type="entry name" value="PHP_HisPPase_Hisj_like"/>
    <property type="match status" value="1"/>
</dbReference>
<evidence type="ECO:0000256" key="1">
    <source>
        <dbReference type="ARBA" id="ARBA00004970"/>
    </source>
</evidence>
<dbReference type="PANTHER" id="PTHR21039">
    <property type="entry name" value="HISTIDINOL PHOSPHATASE-RELATED"/>
    <property type="match status" value="1"/>
</dbReference>
<dbReference type="EMBL" id="LGTE01000002">
    <property type="protein sequence ID" value="KNZ70921.1"/>
    <property type="molecule type" value="Genomic_DNA"/>
</dbReference>
<dbReference type="PATRIC" id="fig|281456.6.peg.633"/>
<evidence type="ECO:0000313" key="10">
    <source>
        <dbReference type="EMBL" id="KNZ70921.1"/>
    </source>
</evidence>
<keyword evidence="4 8" id="KW-0028">Amino-acid biosynthesis</keyword>
<dbReference type="Gene3D" id="3.20.20.140">
    <property type="entry name" value="Metal-dependent hydrolases"/>
    <property type="match status" value="1"/>
</dbReference>
<feature type="domain" description="PHP" evidence="9">
    <location>
        <begin position="25"/>
        <end position="232"/>
    </location>
</feature>